<dbReference type="GeneID" id="29829396"/>
<dbReference type="EMBL" id="CP016070">
    <property type="protein sequence ID" value="AOW80579.1"/>
    <property type="molecule type" value="Genomic_DNA"/>
</dbReference>
<name>A0A1D8S5F4_9EURY</name>
<dbReference type="Gene3D" id="3.40.1480.10">
    <property type="entry name" value="MOFRL domain"/>
    <property type="match status" value="1"/>
</dbReference>
<dbReference type="Pfam" id="PF05161">
    <property type="entry name" value="MOFRL"/>
    <property type="match status" value="1"/>
</dbReference>
<proteinExistence type="predicted"/>
<dbReference type="SUPFAM" id="SSF82544">
    <property type="entry name" value="GckA/TtuD-like"/>
    <property type="match status" value="1"/>
</dbReference>
<evidence type="ECO:0000259" key="2">
    <source>
        <dbReference type="Pfam" id="PF13660"/>
    </source>
</evidence>
<protein>
    <submittedName>
        <fullName evidence="3">Hydroxypyruvate reductase</fullName>
    </submittedName>
</protein>
<organism evidence="3 4">
    <name type="scientific">Halodesulfurarchaeum formicicum</name>
    <dbReference type="NCBI Taxonomy" id="1873524"/>
    <lineage>
        <taxon>Archaea</taxon>
        <taxon>Methanobacteriati</taxon>
        <taxon>Methanobacteriota</taxon>
        <taxon>Stenosarchaea group</taxon>
        <taxon>Halobacteria</taxon>
        <taxon>Halobacteriales</taxon>
        <taxon>Halobacteriaceae</taxon>
        <taxon>Halodesulfurarchaeum</taxon>
    </lineage>
</organism>
<dbReference type="PATRIC" id="fig|1855411.3.peg.1404"/>
<dbReference type="InterPro" id="IPR025286">
    <property type="entry name" value="MOFRL_assoc_dom"/>
</dbReference>
<dbReference type="AlphaFoldDB" id="A0A1D8S5F4"/>
<dbReference type="Gene3D" id="3.40.50.10180">
    <property type="entry name" value="Glycerate kinase, MOFRL-like N-terminal domain"/>
    <property type="match status" value="1"/>
</dbReference>
<dbReference type="RefSeq" id="WP_070365261.1">
    <property type="nucleotide sequence ID" value="NZ_CP016070.1"/>
</dbReference>
<evidence type="ECO:0000313" key="4">
    <source>
        <dbReference type="Proteomes" id="UP000185608"/>
    </source>
</evidence>
<keyword evidence="3" id="KW-0670">Pyruvate</keyword>
<evidence type="ECO:0000259" key="1">
    <source>
        <dbReference type="Pfam" id="PF05161"/>
    </source>
</evidence>
<dbReference type="PANTHER" id="PTHR12227:SF0">
    <property type="entry name" value="GLYCERATE KINASE"/>
    <property type="match status" value="1"/>
</dbReference>
<dbReference type="InterPro" id="IPR038614">
    <property type="entry name" value="GK_N_sf"/>
</dbReference>
<accession>A0A1D8S5F4</accession>
<dbReference type="GO" id="GO:0005737">
    <property type="term" value="C:cytoplasm"/>
    <property type="evidence" value="ECO:0007669"/>
    <property type="project" value="TreeGrafter"/>
</dbReference>
<dbReference type="STRING" id="1873524.HSR6_1475"/>
<dbReference type="GO" id="GO:0008887">
    <property type="term" value="F:glycerate kinase activity"/>
    <property type="evidence" value="ECO:0007669"/>
    <property type="project" value="InterPro"/>
</dbReference>
<gene>
    <name evidence="3" type="primary">gckA</name>
    <name evidence="3" type="ORF">HTSR_1403</name>
</gene>
<dbReference type="InterPro" id="IPR037035">
    <property type="entry name" value="GK-like_C_sf"/>
</dbReference>
<reference evidence="3 4" key="1">
    <citation type="submission" date="2016-06" db="EMBL/GenBank/DDBJ databases">
        <title>Discovery of anaerobic lithoheterotrophic haloarchaeon capable of sulfur respiration by hydrogen and formate.</title>
        <authorList>
            <person name="Sorokin D.Y."/>
            <person name="Kublanov I.V."/>
            <person name="Roman P."/>
            <person name="Sinninghe Damste J.S."/>
            <person name="Golyshin P.N."/>
            <person name="Rojo D."/>
            <person name="Ciordia S."/>
            <person name="Mena Md.C."/>
            <person name="Ferrer M."/>
            <person name="Smedile F."/>
            <person name="Messina E."/>
            <person name="La Cono V."/>
            <person name="Yakimov M.M."/>
        </authorList>
    </citation>
    <scope>NUCLEOTIDE SEQUENCE [LARGE SCALE GENOMIC DNA]</scope>
    <source>
        <strain evidence="3 4">HTSR1</strain>
    </source>
</reference>
<dbReference type="Proteomes" id="UP000185608">
    <property type="component" value="Chromosome"/>
</dbReference>
<dbReference type="PANTHER" id="PTHR12227">
    <property type="entry name" value="GLYCERATE KINASE"/>
    <property type="match status" value="1"/>
</dbReference>
<feature type="domain" description="MOFRL" evidence="1">
    <location>
        <begin position="336"/>
        <end position="434"/>
    </location>
</feature>
<dbReference type="InterPro" id="IPR039760">
    <property type="entry name" value="MOFRL_protein"/>
</dbReference>
<feature type="domain" description="MOFRL-associated" evidence="2">
    <location>
        <begin position="21"/>
        <end position="251"/>
    </location>
</feature>
<dbReference type="InterPro" id="IPR007835">
    <property type="entry name" value="MOFRL"/>
</dbReference>
<evidence type="ECO:0000313" key="3">
    <source>
        <dbReference type="EMBL" id="AOW80579.1"/>
    </source>
</evidence>
<dbReference type="KEGG" id="halh:HTSR_1403"/>
<sequence>MTRIQNRAALAQSPAHETVLDALLAGIEASDPATVVESTVSLDGDQLRVGETTYDLAAYSEVVVLGGGNAASQVARALEAVLGDRLDGGLVVTDDPVETERVTVRPGDHPVPSERGVESTRQLLDRAAAATEETLVLGVITGGGSALMPAPAAGIELDDLVETTDQLLQSGAPIQDINAVRKHLSAIKGGQLAALAAPATVVSLVLSDVVGNHLDVIASGPLVPDPSTFADAQAVIDRFDLSLPDSVSERIRAGVAGDLEETPKLGDPVFEHVSTHVIADGMTALTAAADVTEAAGYDSLVLSSRVEGEAAEAAKTHAAIANEIRATGTPIEPPAAILSGGETTVTIDGDGGSGGPNQEFALSAGLSLDDSTIVGAVDSDGIDGASDAAGALVDESVVDRQAAQAALDANDTGAYLQARDRTILTGQTGTNVNDLRILLVEEGSLKAGGDESE</sequence>
<dbReference type="Pfam" id="PF13660">
    <property type="entry name" value="DUF4147"/>
    <property type="match status" value="1"/>
</dbReference>